<evidence type="ECO:0000313" key="1">
    <source>
        <dbReference type="EMBL" id="CAH8390159.1"/>
    </source>
</evidence>
<protein>
    <submittedName>
        <fullName evidence="1">Uncharacterized protein</fullName>
    </submittedName>
</protein>
<accession>A0ABC8M347</accession>
<gene>
    <name evidence="1" type="ORF">ERUC_LOCUS42642</name>
</gene>
<dbReference type="PANTHER" id="PTHR33264:SF44">
    <property type="entry name" value="GENOME ASSEMBLY, CHROMOSOME: A08"/>
    <property type="match status" value="1"/>
</dbReference>
<comment type="caution">
    <text evidence="1">The sequence shown here is derived from an EMBL/GenBank/DDBJ whole genome shotgun (WGS) entry which is preliminary data.</text>
</comment>
<name>A0ABC8M347_ERUVS</name>
<organism evidence="1 2">
    <name type="scientific">Eruca vesicaria subsp. sativa</name>
    <name type="common">Garden rocket</name>
    <name type="synonym">Eruca sativa</name>
    <dbReference type="NCBI Taxonomy" id="29727"/>
    <lineage>
        <taxon>Eukaryota</taxon>
        <taxon>Viridiplantae</taxon>
        <taxon>Streptophyta</taxon>
        <taxon>Embryophyta</taxon>
        <taxon>Tracheophyta</taxon>
        <taxon>Spermatophyta</taxon>
        <taxon>Magnoliopsida</taxon>
        <taxon>eudicotyledons</taxon>
        <taxon>Gunneridae</taxon>
        <taxon>Pentapetalae</taxon>
        <taxon>rosids</taxon>
        <taxon>malvids</taxon>
        <taxon>Brassicales</taxon>
        <taxon>Brassicaceae</taxon>
        <taxon>Brassiceae</taxon>
        <taxon>Eruca</taxon>
    </lineage>
</organism>
<dbReference type="PANTHER" id="PTHR33264">
    <property type="entry name" value="EXPRESSED PROTEIN"/>
    <property type="match status" value="1"/>
</dbReference>
<dbReference type="EMBL" id="CAKOAT010880709">
    <property type="protein sequence ID" value="CAH8390159.1"/>
    <property type="molecule type" value="Genomic_DNA"/>
</dbReference>
<dbReference type="AlphaFoldDB" id="A0ABC8M347"/>
<keyword evidence="2" id="KW-1185">Reference proteome</keyword>
<dbReference type="Proteomes" id="UP001642260">
    <property type="component" value="Unassembled WGS sequence"/>
</dbReference>
<reference evidence="1 2" key="1">
    <citation type="submission" date="2022-03" db="EMBL/GenBank/DDBJ databases">
        <authorList>
            <person name="Macdonald S."/>
            <person name="Ahmed S."/>
            <person name="Newling K."/>
        </authorList>
    </citation>
    <scope>NUCLEOTIDE SEQUENCE [LARGE SCALE GENOMIC DNA]</scope>
</reference>
<evidence type="ECO:0000313" key="2">
    <source>
        <dbReference type="Proteomes" id="UP001642260"/>
    </source>
</evidence>
<sequence>MEEECGAFAADCVVLTCCCQCLVLQVTCFVLFKVPRKLGQKIKKFVKRRCGKTLIQTREEDVVKEEHWYGNRIVFEEGSSRSNCIEEEIERTLQELSMKEEFSFGSFWRDEDSSDILDVVV</sequence>
<proteinExistence type="predicted"/>